<evidence type="ECO:0000313" key="2">
    <source>
        <dbReference type="Proteomes" id="UP001189624"/>
    </source>
</evidence>
<protein>
    <submittedName>
        <fullName evidence="1">Uncharacterized protein</fullName>
    </submittedName>
</protein>
<dbReference type="AlphaFoldDB" id="A0AA86T745"/>
<proteinExistence type="predicted"/>
<dbReference type="InterPro" id="IPR038765">
    <property type="entry name" value="Papain-like_cys_pep_sf"/>
</dbReference>
<evidence type="ECO:0000313" key="1">
    <source>
        <dbReference type="EMBL" id="CAJ1953116.1"/>
    </source>
</evidence>
<dbReference type="Proteomes" id="UP001189624">
    <property type="component" value="Chromosome 4"/>
</dbReference>
<keyword evidence="2" id="KW-1185">Reference proteome</keyword>
<dbReference type="EMBL" id="OY731401">
    <property type="protein sequence ID" value="CAJ1953116.1"/>
    <property type="molecule type" value="Genomic_DNA"/>
</dbReference>
<name>A0AA86T745_9FABA</name>
<sequence length="122" mass="13484">MCSTIKSKIAASVSNYSVISLDEEQIAANLVNNGPLVDAVNAVYMQTYIGGVSCPYISGKHGVLLEVMVKVHMLPLFFSGKALLDRQEFMGKNLPKRTGERMDATRSAEVEMYVERIPWAEL</sequence>
<dbReference type="Gramene" id="rna-AYBTSS11_LOCUS15655">
    <property type="protein sequence ID" value="CAJ1953116.1"/>
    <property type="gene ID" value="gene-AYBTSS11_LOCUS15655"/>
</dbReference>
<gene>
    <name evidence="1" type="ORF">AYBTSS11_LOCUS15655</name>
</gene>
<reference evidence="1" key="1">
    <citation type="submission" date="2023-10" db="EMBL/GenBank/DDBJ databases">
        <authorList>
            <person name="Domelevo Entfellner J.-B."/>
        </authorList>
    </citation>
    <scope>NUCLEOTIDE SEQUENCE</scope>
</reference>
<dbReference type="SUPFAM" id="SSF54001">
    <property type="entry name" value="Cysteine proteinases"/>
    <property type="match status" value="1"/>
</dbReference>
<accession>A0AA86T745</accession>
<organism evidence="1 2">
    <name type="scientific">Sphenostylis stenocarpa</name>
    <dbReference type="NCBI Taxonomy" id="92480"/>
    <lineage>
        <taxon>Eukaryota</taxon>
        <taxon>Viridiplantae</taxon>
        <taxon>Streptophyta</taxon>
        <taxon>Embryophyta</taxon>
        <taxon>Tracheophyta</taxon>
        <taxon>Spermatophyta</taxon>
        <taxon>Magnoliopsida</taxon>
        <taxon>eudicotyledons</taxon>
        <taxon>Gunneridae</taxon>
        <taxon>Pentapetalae</taxon>
        <taxon>rosids</taxon>
        <taxon>fabids</taxon>
        <taxon>Fabales</taxon>
        <taxon>Fabaceae</taxon>
        <taxon>Papilionoideae</taxon>
        <taxon>50 kb inversion clade</taxon>
        <taxon>NPAAA clade</taxon>
        <taxon>indigoferoid/millettioid clade</taxon>
        <taxon>Phaseoleae</taxon>
        <taxon>Sphenostylis</taxon>
    </lineage>
</organism>